<dbReference type="AlphaFoldDB" id="A0AAW1LZA1"/>
<dbReference type="InterPro" id="IPR053134">
    <property type="entry name" value="RNA-dir_DNA_polymerase"/>
</dbReference>
<dbReference type="InterPro" id="IPR043128">
    <property type="entry name" value="Rev_trsase/Diguanyl_cyclase"/>
</dbReference>
<evidence type="ECO:0000313" key="2">
    <source>
        <dbReference type="Proteomes" id="UP001458880"/>
    </source>
</evidence>
<gene>
    <name evidence="1" type="ORF">QE152_g9310</name>
</gene>
<name>A0AAW1LZA1_POPJA</name>
<dbReference type="Gene3D" id="3.10.10.10">
    <property type="entry name" value="HIV Type 1 Reverse Transcriptase, subunit A, domain 1"/>
    <property type="match status" value="1"/>
</dbReference>
<evidence type="ECO:0000313" key="1">
    <source>
        <dbReference type="EMBL" id="KAK9739051.1"/>
    </source>
</evidence>
<sequence>MHNIPTTDENPTHTKSYRYPQLHKDEVNKQIEKMLSQGIIRPSTSPWTSTLWVVPKLDVSGERKWRIVIDYRKLNEKTVGDAYPLPNIEDILDQLGHAQYFTTLDLASGLYSRPTRSRSIFYHSRFSFRI</sequence>
<dbReference type="EMBL" id="JASPKY010000079">
    <property type="protein sequence ID" value="KAK9739051.1"/>
    <property type="molecule type" value="Genomic_DNA"/>
</dbReference>
<accession>A0AAW1LZA1</accession>
<dbReference type="Gene3D" id="3.30.70.270">
    <property type="match status" value="1"/>
</dbReference>
<comment type="caution">
    <text evidence="1">The sequence shown here is derived from an EMBL/GenBank/DDBJ whole genome shotgun (WGS) entry which is preliminary data.</text>
</comment>
<dbReference type="SUPFAM" id="SSF56672">
    <property type="entry name" value="DNA/RNA polymerases"/>
    <property type="match status" value="1"/>
</dbReference>
<dbReference type="InterPro" id="IPR043502">
    <property type="entry name" value="DNA/RNA_pol_sf"/>
</dbReference>
<dbReference type="GO" id="GO:0071897">
    <property type="term" value="P:DNA biosynthetic process"/>
    <property type="evidence" value="ECO:0007669"/>
    <property type="project" value="UniProtKB-ARBA"/>
</dbReference>
<organism evidence="1 2">
    <name type="scientific">Popillia japonica</name>
    <name type="common">Japanese beetle</name>
    <dbReference type="NCBI Taxonomy" id="7064"/>
    <lineage>
        <taxon>Eukaryota</taxon>
        <taxon>Metazoa</taxon>
        <taxon>Ecdysozoa</taxon>
        <taxon>Arthropoda</taxon>
        <taxon>Hexapoda</taxon>
        <taxon>Insecta</taxon>
        <taxon>Pterygota</taxon>
        <taxon>Neoptera</taxon>
        <taxon>Endopterygota</taxon>
        <taxon>Coleoptera</taxon>
        <taxon>Polyphaga</taxon>
        <taxon>Scarabaeiformia</taxon>
        <taxon>Scarabaeidae</taxon>
        <taxon>Rutelinae</taxon>
        <taxon>Popillia</taxon>
    </lineage>
</organism>
<protein>
    <submittedName>
        <fullName evidence="1">Uncharacterized protein</fullName>
    </submittedName>
</protein>
<proteinExistence type="predicted"/>
<dbReference type="PANTHER" id="PTHR24559">
    <property type="entry name" value="TRANSPOSON TY3-I GAG-POL POLYPROTEIN"/>
    <property type="match status" value="1"/>
</dbReference>
<dbReference type="PANTHER" id="PTHR24559:SF435">
    <property type="entry name" value="RIBONUCLEASE H"/>
    <property type="match status" value="1"/>
</dbReference>
<keyword evidence="2" id="KW-1185">Reference proteome</keyword>
<reference evidence="1 2" key="1">
    <citation type="journal article" date="2024" name="BMC Genomics">
        <title>De novo assembly and annotation of Popillia japonica's genome with initial clues to its potential as an invasive pest.</title>
        <authorList>
            <person name="Cucini C."/>
            <person name="Boschi S."/>
            <person name="Funari R."/>
            <person name="Cardaioli E."/>
            <person name="Iannotti N."/>
            <person name="Marturano G."/>
            <person name="Paoli F."/>
            <person name="Bruttini M."/>
            <person name="Carapelli A."/>
            <person name="Frati F."/>
            <person name="Nardi F."/>
        </authorList>
    </citation>
    <scope>NUCLEOTIDE SEQUENCE [LARGE SCALE GENOMIC DNA]</scope>
    <source>
        <strain evidence="1">DMR45628</strain>
    </source>
</reference>
<dbReference type="CDD" id="cd01647">
    <property type="entry name" value="RT_LTR"/>
    <property type="match status" value="1"/>
</dbReference>
<dbReference type="Proteomes" id="UP001458880">
    <property type="component" value="Unassembled WGS sequence"/>
</dbReference>